<feature type="compositionally biased region" description="Low complexity" evidence="1">
    <location>
        <begin position="148"/>
        <end position="161"/>
    </location>
</feature>
<organism evidence="3 4">
    <name type="scientific">Symbiodinium necroappetens</name>
    <dbReference type="NCBI Taxonomy" id="1628268"/>
    <lineage>
        <taxon>Eukaryota</taxon>
        <taxon>Sar</taxon>
        <taxon>Alveolata</taxon>
        <taxon>Dinophyceae</taxon>
        <taxon>Suessiales</taxon>
        <taxon>Symbiodiniaceae</taxon>
        <taxon>Symbiodinium</taxon>
    </lineage>
</organism>
<evidence type="ECO:0000313" key="4">
    <source>
        <dbReference type="Proteomes" id="UP000601435"/>
    </source>
</evidence>
<evidence type="ECO:0000256" key="2">
    <source>
        <dbReference type="SAM" id="Phobius"/>
    </source>
</evidence>
<feature type="compositionally biased region" description="Low complexity" evidence="1">
    <location>
        <begin position="190"/>
        <end position="212"/>
    </location>
</feature>
<keyword evidence="2" id="KW-0812">Transmembrane</keyword>
<dbReference type="EMBL" id="CAJNJA010032532">
    <property type="protein sequence ID" value="CAE7668103.1"/>
    <property type="molecule type" value="Genomic_DNA"/>
</dbReference>
<feature type="compositionally biased region" description="Pro residues" evidence="1">
    <location>
        <begin position="115"/>
        <end position="138"/>
    </location>
</feature>
<gene>
    <name evidence="3" type="ORF">SNEC2469_LOCUS19099</name>
</gene>
<accession>A0A812W6W4</accession>
<feature type="transmembrane region" description="Helical" evidence="2">
    <location>
        <begin position="48"/>
        <end position="74"/>
    </location>
</feature>
<name>A0A812W6W4_9DINO</name>
<feature type="non-terminal residue" evidence="3">
    <location>
        <position position="1"/>
    </location>
</feature>
<reference evidence="3" key="1">
    <citation type="submission" date="2021-02" db="EMBL/GenBank/DDBJ databases">
        <authorList>
            <person name="Dougan E. K."/>
            <person name="Rhodes N."/>
            <person name="Thang M."/>
            <person name="Chan C."/>
        </authorList>
    </citation>
    <scope>NUCLEOTIDE SEQUENCE</scope>
</reference>
<dbReference type="Proteomes" id="UP000601435">
    <property type="component" value="Unassembled WGS sequence"/>
</dbReference>
<protein>
    <submittedName>
        <fullName evidence="3">Uncharacterized protein</fullName>
    </submittedName>
</protein>
<keyword evidence="2" id="KW-0472">Membrane</keyword>
<comment type="caution">
    <text evidence="3">The sequence shown here is derived from an EMBL/GenBank/DDBJ whole genome shotgun (WGS) entry which is preliminary data.</text>
</comment>
<feature type="region of interest" description="Disordered" evidence="1">
    <location>
        <begin position="101"/>
        <end position="231"/>
    </location>
</feature>
<keyword evidence="2" id="KW-1133">Transmembrane helix</keyword>
<dbReference type="AlphaFoldDB" id="A0A812W6W4"/>
<proteinExistence type="predicted"/>
<evidence type="ECO:0000313" key="3">
    <source>
        <dbReference type="EMBL" id="CAE7668103.1"/>
    </source>
</evidence>
<dbReference type="OrthoDB" id="444417at2759"/>
<evidence type="ECO:0000256" key="1">
    <source>
        <dbReference type="SAM" id="MobiDB-lite"/>
    </source>
</evidence>
<feature type="compositionally biased region" description="Pro residues" evidence="1">
    <location>
        <begin position="174"/>
        <end position="184"/>
    </location>
</feature>
<keyword evidence="4" id="KW-1185">Reference proteome</keyword>
<sequence>DVGWVAPEWVYQVTLMSPYIASATSIACQVVLNLTCSTKFQRVEEQHWAYACIIGVCLALFVLEVIRGAVTTVVELRKFEIRRRLVGGDFLQSRIRKNDVGLKMRKAPAKKPALPLAPPRNPPKNAPPPPPSAKPPVARPAFLPKESPPGSAGAKGASGIPTFRTVGGKALPLGGPPPPPPLPPGVMSKGPSVAPSVSGASPAPSSRGIPSSRGPPPPPGAIPRVGDRGPV</sequence>